<dbReference type="EMBL" id="SOML01000002">
    <property type="protein sequence ID" value="TFD97931.1"/>
    <property type="molecule type" value="Genomic_DNA"/>
</dbReference>
<name>A0A4Y8L6P2_9BACT</name>
<keyword evidence="2" id="KW-1185">Reference proteome</keyword>
<dbReference type="Proteomes" id="UP000297861">
    <property type="component" value="Unassembled WGS sequence"/>
</dbReference>
<dbReference type="STRING" id="1121485.GCA_000426485_02686"/>
<organism evidence="1 2">
    <name type="scientific">Dysgonomonas capnocytophagoides</name>
    <dbReference type="NCBI Taxonomy" id="45254"/>
    <lineage>
        <taxon>Bacteria</taxon>
        <taxon>Pseudomonadati</taxon>
        <taxon>Bacteroidota</taxon>
        <taxon>Bacteroidia</taxon>
        <taxon>Bacteroidales</taxon>
        <taxon>Dysgonomonadaceae</taxon>
        <taxon>Dysgonomonas</taxon>
    </lineage>
</organism>
<dbReference type="InterPro" id="IPR005077">
    <property type="entry name" value="Peptidase_C11"/>
</dbReference>
<comment type="caution">
    <text evidence="1">The sequence shown here is derived from an EMBL/GenBank/DDBJ whole genome shotgun (WGS) entry which is preliminary data.</text>
</comment>
<sequence>MHNDLLYIHSKHRVRKFIIFLSGVLFLTGCSSDDDKLISLDPVSYTTLIYLAADNSLDNDVDYTISKIKEGAKKSAGTAVVYLDRKDASPQLFKVNRDGTETVLKSYEEENSADVETLVRVIQETKQLIPSERFGLVIWSHSMGWYPATYIEEQTDESIRLKYVAIDENPNIEDSSISYMEVDAIAKALPDGATEYIWFDVCLMGTIEGLYEFRNKSRYLVASPTEVLFAAAYDASGAPYDKILPLMFGGEKELTEACTIFYRHYNEMKYEILRSATITLVDTKELDGLYAETKRILSGKLPEIRNISTDSIQTYHTKYIPQIFFDFANFIKENSTTQEYSSFEEQLSRTVLYKAATASFMVGTDNKFIINPSKYSGLSVYIPLQKWEGTNDYRYYFSRLEWSKVYAP</sequence>
<dbReference type="PANTHER" id="PTHR37835:SF1">
    <property type="entry name" value="ALPHA-CLOSTRIPAIN"/>
    <property type="match status" value="1"/>
</dbReference>
<reference evidence="1 2" key="1">
    <citation type="submission" date="2019-03" db="EMBL/GenBank/DDBJ databases">
        <title>San Antonio Military Medical Center submission to MRSN (WRAIR), pending publication.</title>
        <authorList>
            <person name="Blyth D.M."/>
            <person name="Mccarthy S.L."/>
            <person name="Schall S.E."/>
            <person name="Stam J.A."/>
            <person name="Ong A.C."/>
            <person name="Mcgann P.T."/>
        </authorList>
    </citation>
    <scope>NUCLEOTIDE SEQUENCE [LARGE SCALE GENOMIC DNA]</scope>
    <source>
        <strain evidence="1 2">MRSN571793</strain>
    </source>
</reference>
<evidence type="ECO:0000313" key="1">
    <source>
        <dbReference type="EMBL" id="TFD97931.1"/>
    </source>
</evidence>
<proteinExistence type="predicted"/>
<dbReference type="OrthoDB" id="5507507at2"/>
<dbReference type="RefSeq" id="WP_035331750.1">
    <property type="nucleotide sequence ID" value="NZ_JAWZLG010000103.1"/>
</dbReference>
<dbReference type="Pfam" id="PF03415">
    <property type="entry name" value="Peptidase_C11"/>
    <property type="match status" value="1"/>
</dbReference>
<protein>
    <submittedName>
        <fullName evidence="1">Clostripain family protein</fullName>
    </submittedName>
</protein>
<gene>
    <name evidence="1" type="ORF">E2605_04750</name>
</gene>
<dbReference type="PANTHER" id="PTHR37835">
    <property type="entry name" value="ALPHA-CLOSTRIPAIN"/>
    <property type="match status" value="1"/>
</dbReference>
<evidence type="ECO:0000313" key="2">
    <source>
        <dbReference type="Proteomes" id="UP000297861"/>
    </source>
</evidence>
<accession>A0A4Y8L6P2</accession>
<dbReference type="Gene3D" id="3.40.50.11970">
    <property type="match status" value="1"/>
</dbReference>
<dbReference type="AlphaFoldDB" id="A0A4Y8L6P2"/>